<protein>
    <submittedName>
        <fullName evidence="2">DUF3859 domain-containing protein</fullName>
    </submittedName>
</protein>
<feature type="domain" description="DUF3859" evidence="1">
    <location>
        <begin position="5"/>
        <end position="131"/>
    </location>
</feature>
<evidence type="ECO:0000313" key="2">
    <source>
        <dbReference type="EMBL" id="MBM7036685.1"/>
    </source>
</evidence>
<evidence type="ECO:0000313" key="3">
    <source>
        <dbReference type="Proteomes" id="UP000809621"/>
    </source>
</evidence>
<sequence>MAKRTPIVEITSYGIYKHWDAHSKDLPKIQEFTTEVQADEGVEFGFTVNIKRAKGELLSFCVYHPGVINKKGQRLDPFDGEIYIRNNDWDFYLGDTIQLLHPEEGYESNLGPWRMVIELKGRVIAEKTFKVVARDQAQFWKARGY</sequence>
<keyword evidence="3" id="KW-1185">Reference proteome</keyword>
<dbReference type="InterPro" id="IPR024331">
    <property type="entry name" value="DUF3859"/>
</dbReference>
<dbReference type="EMBL" id="JAFEUM010000003">
    <property type="protein sequence ID" value="MBM7036685.1"/>
    <property type="molecule type" value="Genomic_DNA"/>
</dbReference>
<dbReference type="Gene3D" id="2.60.40.2390">
    <property type="match status" value="1"/>
</dbReference>
<organism evidence="2 3">
    <name type="scientific">Vibrio ulleungensis</name>
    <dbReference type="NCBI Taxonomy" id="2807619"/>
    <lineage>
        <taxon>Bacteria</taxon>
        <taxon>Pseudomonadati</taxon>
        <taxon>Pseudomonadota</taxon>
        <taxon>Gammaproteobacteria</taxon>
        <taxon>Vibrionales</taxon>
        <taxon>Vibrionaceae</taxon>
        <taxon>Vibrio</taxon>
    </lineage>
</organism>
<dbReference type="Pfam" id="PF12975">
    <property type="entry name" value="DUF3859"/>
    <property type="match status" value="1"/>
</dbReference>
<dbReference type="Proteomes" id="UP000809621">
    <property type="component" value="Unassembled WGS sequence"/>
</dbReference>
<comment type="caution">
    <text evidence="2">The sequence shown here is derived from an EMBL/GenBank/DDBJ whole genome shotgun (WGS) entry which is preliminary data.</text>
</comment>
<evidence type="ECO:0000259" key="1">
    <source>
        <dbReference type="Pfam" id="PF12975"/>
    </source>
</evidence>
<name>A0ABS2HGL2_9VIBR</name>
<dbReference type="RefSeq" id="WP_205158248.1">
    <property type="nucleotide sequence ID" value="NZ_JAFEUM010000003.1"/>
</dbReference>
<proteinExistence type="predicted"/>
<reference evidence="2 3" key="1">
    <citation type="submission" date="2021-02" db="EMBL/GenBank/DDBJ databases">
        <authorList>
            <person name="Park J.-S."/>
        </authorList>
    </citation>
    <scope>NUCLEOTIDE SEQUENCE [LARGE SCALE GENOMIC DNA]</scope>
    <source>
        <strain evidence="2 3">188UL20-2</strain>
    </source>
</reference>
<accession>A0ABS2HGL2</accession>
<gene>
    <name evidence="2" type="ORF">JQC93_09720</name>
</gene>